<evidence type="ECO:0000256" key="5">
    <source>
        <dbReference type="ARBA" id="ARBA00022729"/>
    </source>
</evidence>
<dbReference type="InterPro" id="IPR011042">
    <property type="entry name" value="6-blade_b-propeller_TolB-like"/>
</dbReference>
<feature type="chain" id="PRO_5044801141" description="Strictosidine synthase conserved region domain-containing protein" evidence="7">
    <location>
        <begin position="19"/>
        <end position="396"/>
    </location>
</feature>
<dbReference type="PANTHER" id="PTHR10426:SF88">
    <property type="entry name" value="ADIPOCYTE PLASMA MEMBRANE-ASSOCIATED PROTEIN HEMOMUCIN-RELATED"/>
    <property type="match status" value="1"/>
</dbReference>
<keyword evidence="3" id="KW-0597">Phosphoprotein</keyword>
<accession>A0ABD1YMK1</accession>
<dbReference type="FunFam" id="2.120.10.30:FF:000032">
    <property type="entry name" value="Protein STRICTOSIDINE SYNTHASE-LIKE 13"/>
    <property type="match status" value="1"/>
</dbReference>
<gene>
    <name evidence="9" type="ORF">R1flu_016619</name>
</gene>
<keyword evidence="5 7" id="KW-0732">Signal</keyword>
<name>A0ABD1YMK1_9MARC</name>
<evidence type="ECO:0000259" key="8">
    <source>
        <dbReference type="Pfam" id="PF03088"/>
    </source>
</evidence>
<dbReference type="Pfam" id="PF20067">
    <property type="entry name" value="SSL_N"/>
    <property type="match status" value="1"/>
</dbReference>
<keyword evidence="10" id="KW-1185">Reference proteome</keyword>
<evidence type="ECO:0000256" key="1">
    <source>
        <dbReference type="ARBA" id="ARBA00004116"/>
    </source>
</evidence>
<evidence type="ECO:0000256" key="2">
    <source>
        <dbReference type="ARBA" id="ARBA00009191"/>
    </source>
</evidence>
<sequence>MARIGSVRPLLTVVVVLGAVFVGLDPFSQSPIAGEKDFKVLPVPQPSLEILASIPRDDKNSLKSAKIVFSGQVLGPESVLFDSQGRGPYSGVGDGRIVRWDGAEKRWVDFATVVPNRTEICNPTNPPSPNLEYEHLCGRPLGIRFNKAGELFICDAYFGLLKVGPEGGVAEVLSNEAEGQKFRFTNDLDIDDDGTIYFTDSSNRYPRSKFFFSLLEAEETGRFLKYDPITKETTVLIKKLRFANGVTFSKDHSFLVISETRLGRLIRYWVKGPKAGTWEHFVWLPGYPDNVRTTEEGDFWVALHCKRNLFDRFMNDFPAVKQAFLKLPLSPKVLYSMFVGKPHAAALKYSPEGKLLQVVEDKKGETASFLSEVEEHDGKLWMGSVLMPHIAVIDKP</sequence>
<feature type="domain" description="Strictosidine synthase conserved region" evidence="8">
    <location>
        <begin position="186"/>
        <end position="273"/>
    </location>
</feature>
<dbReference type="Gene3D" id="2.120.10.30">
    <property type="entry name" value="TolB, C-terminal domain"/>
    <property type="match status" value="1"/>
</dbReference>
<keyword evidence="6" id="KW-0325">Glycoprotein</keyword>
<comment type="similarity">
    <text evidence="2">Belongs to the strictosidine synthase family.</text>
</comment>
<dbReference type="Proteomes" id="UP001605036">
    <property type="component" value="Unassembled WGS sequence"/>
</dbReference>
<feature type="signal peptide" evidence="7">
    <location>
        <begin position="1"/>
        <end position="18"/>
    </location>
</feature>
<dbReference type="AlphaFoldDB" id="A0ABD1YMK1"/>
<comment type="subcellular location">
    <subcellularLocation>
        <location evidence="1">Vacuole</location>
    </subcellularLocation>
</comment>
<dbReference type="InterPro" id="IPR018119">
    <property type="entry name" value="Strictosidine_synth_cons-reg"/>
</dbReference>
<comment type="caution">
    <text evidence="9">The sequence shown here is derived from an EMBL/GenBank/DDBJ whole genome shotgun (WGS) entry which is preliminary data.</text>
</comment>
<evidence type="ECO:0000313" key="10">
    <source>
        <dbReference type="Proteomes" id="UP001605036"/>
    </source>
</evidence>
<evidence type="ECO:0000256" key="6">
    <source>
        <dbReference type="ARBA" id="ARBA00023180"/>
    </source>
</evidence>
<dbReference type="Pfam" id="PF03088">
    <property type="entry name" value="Str_synth"/>
    <property type="match status" value="1"/>
</dbReference>
<evidence type="ECO:0000256" key="3">
    <source>
        <dbReference type="ARBA" id="ARBA00022553"/>
    </source>
</evidence>
<organism evidence="9 10">
    <name type="scientific">Riccia fluitans</name>
    <dbReference type="NCBI Taxonomy" id="41844"/>
    <lineage>
        <taxon>Eukaryota</taxon>
        <taxon>Viridiplantae</taxon>
        <taxon>Streptophyta</taxon>
        <taxon>Embryophyta</taxon>
        <taxon>Marchantiophyta</taxon>
        <taxon>Marchantiopsida</taxon>
        <taxon>Marchantiidae</taxon>
        <taxon>Marchantiales</taxon>
        <taxon>Ricciaceae</taxon>
        <taxon>Riccia</taxon>
    </lineage>
</organism>
<reference evidence="9 10" key="1">
    <citation type="submission" date="2024-09" db="EMBL/GenBank/DDBJ databases">
        <title>Chromosome-scale assembly of Riccia fluitans.</title>
        <authorList>
            <person name="Paukszto L."/>
            <person name="Sawicki J."/>
            <person name="Karawczyk K."/>
            <person name="Piernik-Szablinska J."/>
            <person name="Szczecinska M."/>
            <person name="Mazdziarz M."/>
        </authorList>
    </citation>
    <scope>NUCLEOTIDE SEQUENCE [LARGE SCALE GENOMIC DNA]</scope>
    <source>
        <strain evidence="9">Rf_01</strain>
        <tissue evidence="9">Aerial parts of the thallus</tissue>
    </source>
</reference>
<evidence type="ECO:0000256" key="4">
    <source>
        <dbReference type="ARBA" id="ARBA00022554"/>
    </source>
</evidence>
<evidence type="ECO:0000256" key="7">
    <source>
        <dbReference type="SAM" id="SignalP"/>
    </source>
</evidence>
<dbReference type="EMBL" id="JBHFFA010000004">
    <property type="protein sequence ID" value="KAL2631933.1"/>
    <property type="molecule type" value="Genomic_DNA"/>
</dbReference>
<dbReference type="PANTHER" id="PTHR10426">
    <property type="entry name" value="STRICTOSIDINE SYNTHASE-RELATED"/>
    <property type="match status" value="1"/>
</dbReference>
<dbReference type="GO" id="GO:0005773">
    <property type="term" value="C:vacuole"/>
    <property type="evidence" value="ECO:0007669"/>
    <property type="project" value="UniProtKB-SubCell"/>
</dbReference>
<dbReference type="SUPFAM" id="SSF63829">
    <property type="entry name" value="Calcium-dependent phosphotriesterase"/>
    <property type="match status" value="1"/>
</dbReference>
<proteinExistence type="inferred from homology"/>
<evidence type="ECO:0000313" key="9">
    <source>
        <dbReference type="EMBL" id="KAL2631933.1"/>
    </source>
</evidence>
<protein>
    <recommendedName>
        <fullName evidence="8">Strictosidine synthase conserved region domain-containing protein</fullName>
    </recommendedName>
</protein>
<keyword evidence="4" id="KW-0926">Vacuole</keyword>